<reference evidence="1 2" key="1">
    <citation type="journal article" date="2024" name="Ann. Entomol. Soc. Am.">
        <title>Genomic analyses of the southern and eastern yellowjacket wasps (Hymenoptera: Vespidae) reveal evolutionary signatures of social life.</title>
        <authorList>
            <person name="Catto M.A."/>
            <person name="Caine P.B."/>
            <person name="Orr S.E."/>
            <person name="Hunt B.G."/>
            <person name="Goodisman M.A.D."/>
        </authorList>
    </citation>
    <scope>NUCLEOTIDE SEQUENCE [LARGE SCALE GENOMIC DNA]</scope>
    <source>
        <strain evidence="1">232</strain>
        <tissue evidence="1">Head and thorax</tissue>
    </source>
</reference>
<comment type="caution">
    <text evidence="1">The sequence shown here is derived from an EMBL/GenBank/DDBJ whole genome shotgun (WGS) entry which is preliminary data.</text>
</comment>
<dbReference type="AlphaFoldDB" id="A0ABD2AV87"/>
<name>A0ABD2AV87_VESMC</name>
<gene>
    <name evidence="1" type="ORF">V1477_019456</name>
</gene>
<organism evidence="1 2">
    <name type="scientific">Vespula maculifrons</name>
    <name type="common">Eastern yellow jacket</name>
    <name type="synonym">Wasp</name>
    <dbReference type="NCBI Taxonomy" id="7453"/>
    <lineage>
        <taxon>Eukaryota</taxon>
        <taxon>Metazoa</taxon>
        <taxon>Ecdysozoa</taxon>
        <taxon>Arthropoda</taxon>
        <taxon>Hexapoda</taxon>
        <taxon>Insecta</taxon>
        <taxon>Pterygota</taxon>
        <taxon>Neoptera</taxon>
        <taxon>Endopterygota</taxon>
        <taxon>Hymenoptera</taxon>
        <taxon>Apocrita</taxon>
        <taxon>Aculeata</taxon>
        <taxon>Vespoidea</taxon>
        <taxon>Vespidae</taxon>
        <taxon>Vespinae</taxon>
        <taxon>Vespula</taxon>
    </lineage>
</organism>
<keyword evidence="2" id="KW-1185">Reference proteome</keyword>
<protein>
    <submittedName>
        <fullName evidence="1">PiggyBac transposable element-derived protein 4-like</fullName>
    </submittedName>
</protein>
<evidence type="ECO:0000313" key="1">
    <source>
        <dbReference type="EMBL" id="KAL2723605.1"/>
    </source>
</evidence>
<evidence type="ECO:0000313" key="2">
    <source>
        <dbReference type="Proteomes" id="UP001607303"/>
    </source>
</evidence>
<accession>A0ABD2AV87</accession>
<dbReference type="Proteomes" id="UP001607303">
    <property type="component" value="Unassembled WGS sequence"/>
</dbReference>
<dbReference type="EMBL" id="JAYRBN010000114">
    <property type="protein sequence ID" value="KAL2723605.1"/>
    <property type="molecule type" value="Genomic_DNA"/>
</dbReference>
<proteinExistence type="predicted"/>
<sequence>MAKSLLKNVPLPEYKGRGRLLNGDLPQRLYAKHLDYFRKYIDPTPSKSKPSRAYKVPIKIKIKNKKKTECLDYLILPIYEIVISTATYFTWVQLHEDFHVIRLPYRSIVSKHRIPLELYIDLDSNFESKLFKEIVELIDAYCKRSKDTIRSSSELSIWMKGGEYALCRWTEAQDEIRRNPRNHEIANKNEIFQDKDLVCERAQNILSWIMKSPLVGLTIGLVNRMDVEVYLRSTAESYFNYNFVDPELLRVSMVRLAL</sequence>